<dbReference type="CDD" id="cd02440">
    <property type="entry name" value="AdoMet_MTases"/>
    <property type="match status" value="1"/>
</dbReference>
<gene>
    <name evidence="2" type="ORF">N0D28_09205</name>
</gene>
<organism evidence="2 3">
    <name type="scientific">Deinococcus rubellus</name>
    <dbReference type="NCBI Taxonomy" id="1889240"/>
    <lineage>
        <taxon>Bacteria</taxon>
        <taxon>Thermotogati</taxon>
        <taxon>Deinococcota</taxon>
        <taxon>Deinococci</taxon>
        <taxon>Deinococcales</taxon>
        <taxon>Deinococcaceae</taxon>
        <taxon>Deinococcus</taxon>
    </lineage>
</organism>
<evidence type="ECO:0000313" key="2">
    <source>
        <dbReference type="EMBL" id="UWX62944.1"/>
    </source>
</evidence>
<sequence>MTISGQLEERVNKFDFAAAVAGTPPRTPAQRSNLLPLTALGYQMWREQSLTLLTGRPLPLVREAAYFRALCRPQAGQTWLDIGTSSGFYAGVLARTGAQVLACDISPAMLKVAARRESSPLIQYALLDAERSGLPDASFDGVTIGATLNETARPQQMLAEAQRLLRPGGQLWLMTLARDGSPLQAALGRFGGLSFPDEAQLCAWLPQLEWVGSWRRANVLFGQWIRA</sequence>
<dbReference type="SUPFAM" id="SSF53335">
    <property type="entry name" value="S-adenosyl-L-methionine-dependent methyltransferases"/>
    <property type="match status" value="1"/>
</dbReference>
<dbReference type="PANTHER" id="PTHR42912">
    <property type="entry name" value="METHYLTRANSFERASE"/>
    <property type="match status" value="1"/>
</dbReference>
<dbReference type="Proteomes" id="UP001060261">
    <property type="component" value="Chromosome"/>
</dbReference>
<dbReference type="InterPro" id="IPR029063">
    <property type="entry name" value="SAM-dependent_MTases_sf"/>
</dbReference>
<dbReference type="GO" id="GO:0032259">
    <property type="term" value="P:methylation"/>
    <property type="evidence" value="ECO:0007669"/>
    <property type="project" value="UniProtKB-KW"/>
</dbReference>
<evidence type="ECO:0000313" key="3">
    <source>
        <dbReference type="Proteomes" id="UP001060261"/>
    </source>
</evidence>
<dbReference type="Gene3D" id="3.40.50.150">
    <property type="entry name" value="Vaccinia Virus protein VP39"/>
    <property type="match status" value="1"/>
</dbReference>
<feature type="domain" description="Methyltransferase type 11" evidence="1">
    <location>
        <begin position="80"/>
        <end position="172"/>
    </location>
</feature>
<keyword evidence="2" id="KW-0489">Methyltransferase</keyword>
<keyword evidence="3" id="KW-1185">Reference proteome</keyword>
<dbReference type="GO" id="GO:0008168">
    <property type="term" value="F:methyltransferase activity"/>
    <property type="evidence" value="ECO:0007669"/>
    <property type="project" value="UniProtKB-KW"/>
</dbReference>
<dbReference type="InterPro" id="IPR050508">
    <property type="entry name" value="Methyltransf_Superfamily"/>
</dbReference>
<keyword evidence="2" id="KW-0808">Transferase</keyword>
<proteinExistence type="predicted"/>
<dbReference type="EMBL" id="CP104213">
    <property type="protein sequence ID" value="UWX62944.1"/>
    <property type="molecule type" value="Genomic_DNA"/>
</dbReference>
<evidence type="ECO:0000259" key="1">
    <source>
        <dbReference type="Pfam" id="PF08241"/>
    </source>
</evidence>
<dbReference type="Pfam" id="PF08241">
    <property type="entry name" value="Methyltransf_11"/>
    <property type="match status" value="1"/>
</dbReference>
<name>A0ABY5YD26_9DEIO</name>
<dbReference type="InterPro" id="IPR013216">
    <property type="entry name" value="Methyltransf_11"/>
</dbReference>
<dbReference type="RefSeq" id="WP_260559237.1">
    <property type="nucleotide sequence ID" value="NZ_BAABEC010000184.1"/>
</dbReference>
<reference evidence="2" key="1">
    <citation type="submission" date="2022-09" db="EMBL/GenBank/DDBJ databases">
        <title>genome sequence of Deinococcus rubellus.</title>
        <authorList>
            <person name="Srinivasan S."/>
        </authorList>
    </citation>
    <scope>NUCLEOTIDE SEQUENCE</scope>
    <source>
        <strain evidence="2">Ant6</strain>
    </source>
</reference>
<protein>
    <submittedName>
        <fullName evidence="2">Class I SAM-dependent methyltransferase</fullName>
    </submittedName>
</protein>
<accession>A0ABY5YD26</accession>